<sequence>MASQHKQVLPARLRLLRILAFFLVAFLCGWNLYHRSLFARRGNRTMVDLPYGLWSEKQPGISTLGPGEISWYPCVPASKNVECGSILCEFVCIVRLVYYLRTVQGPKKLFKSLRRNRGYCFGHIPRKTTAGPTKRLCVPQPRWTWSARNPSHPQYRTELCQVNWR</sequence>
<dbReference type="HOGENOM" id="CLU_1610938_0_0_1"/>
<name>A0A0D0C602_9AGAR</name>
<evidence type="ECO:0000313" key="3">
    <source>
        <dbReference type="Proteomes" id="UP000053593"/>
    </source>
</evidence>
<gene>
    <name evidence="2" type="ORF">GYMLUDRAFT_468865</name>
</gene>
<reference evidence="2 3" key="1">
    <citation type="submission" date="2014-04" db="EMBL/GenBank/DDBJ databases">
        <title>Evolutionary Origins and Diversification of the Mycorrhizal Mutualists.</title>
        <authorList>
            <consortium name="DOE Joint Genome Institute"/>
            <consortium name="Mycorrhizal Genomics Consortium"/>
            <person name="Kohler A."/>
            <person name="Kuo A."/>
            <person name="Nagy L.G."/>
            <person name="Floudas D."/>
            <person name="Copeland A."/>
            <person name="Barry K.W."/>
            <person name="Cichocki N."/>
            <person name="Veneault-Fourrey C."/>
            <person name="LaButti K."/>
            <person name="Lindquist E.A."/>
            <person name="Lipzen A."/>
            <person name="Lundell T."/>
            <person name="Morin E."/>
            <person name="Murat C."/>
            <person name="Riley R."/>
            <person name="Ohm R."/>
            <person name="Sun H."/>
            <person name="Tunlid A."/>
            <person name="Henrissat B."/>
            <person name="Grigoriev I.V."/>
            <person name="Hibbett D.S."/>
            <person name="Martin F."/>
        </authorList>
    </citation>
    <scope>NUCLEOTIDE SEQUENCE [LARGE SCALE GENOMIC DNA]</scope>
    <source>
        <strain evidence="2 3">FD-317 M1</strain>
    </source>
</reference>
<keyword evidence="3" id="KW-1185">Reference proteome</keyword>
<keyword evidence="1" id="KW-0472">Membrane</keyword>
<dbReference type="AlphaFoldDB" id="A0A0D0C602"/>
<keyword evidence="1" id="KW-1133">Transmembrane helix</keyword>
<dbReference type="Proteomes" id="UP000053593">
    <property type="component" value="Unassembled WGS sequence"/>
</dbReference>
<organism evidence="2 3">
    <name type="scientific">Collybiopsis luxurians FD-317 M1</name>
    <dbReference type="NCBI Taxonomy" id="944289"/>
    <lineage>
        <taxon>Eukaryota</taxon>
        <taxon>Fungi</taxon>
        <taxon>Dikarya</taxon>
        <taxon>Basidiomycota</taxon>
        <taxon>Agaricomycotina</taxon>
        <taxon>Agaricomycetes</taxon>
        <taxon>Agaricomycetidae</taxon>
        <taxon>Agaricales</taxon>
        <taxon>Marasmiineae</taxon>
        <taxon>Omphalotaceae</taxon>
        <taxon>Collybiopsis</taxon>
        <taxon>Collybiopsis luxurians</taxon>
    </lineage>
</organism>
<evidence type="ECO:0000256" key="1">
    <source>
        <dbReference type="SAM" id="Phobius"/>
    </source>
</evidence>
<proteinExistence type="predicted"/>
<keyword evidence="1" id="KW-0812">Transmembrane</keyword>
<protein>
    <submittedName>
        <fullName evidence="2">Uncharacterized protein</fullName>
    </submittedName>
</protein>
<feature type="transmembrane region" description="Helical" evidence="1">
    <location>
        <begin position="15"/>
        <end position="33"/>
    </location>
</feature>
<accession>A0A0D0C602</accession>
<evidence type="ECO:0000313" key="2">
    <source>
        <dbReference type="EMBL" id="KIK63501.1"/>
    </source>
</evidence>
<dbReference type="EMBL" id="KN834764">
    <property type="protein sequence ID" value="KIK63501.1"/>
    <property type="molecule type" value="Genomic_DNA"/>
</dbReference>